<dbReference type="Gene3D" id="1.25.40.10">
    <property type="entry name" value="Tetratricopeptide repeat domain"/>
    <property type="match status" value="1"/>
</dbReference>
<gene>
    <name evidence="2" type="ORF">SAMN02745782_00415</name>
</gene>
<organism evidence="2 3">
    <name type="scientific">Vibrio cincinnatiensis DSM 19608</name>
    <dbReference type="NCBI Taxonomy" id="1123491"/>
    <lineage>
        <taxon>Bacteria</taxon>
        <taxon>Pseudomonadati</taxon>
        <taxon>Pseudomonadota</taxon>
        <taxon>Gammaproteobacteria</taxon>
        <taxon>Vibrionales</taxon>
        <taxon>Vibrionaceae</taxon>
        <taxon>Vibrio</taxon>
    </lineage>
</organism>
<proteinExistence type="predicted"/>
<dbReference type="OrthoDB" id="6260771at2"/>
<protein>
    <submittedName>
        <fullName evidence="2">Tight adherence protein D</fullName>
    </submittedName>
</protein>
<evidence type="ECO:0000313" key="2">
    <source>
        <dbReference type="EMBL" id="SJZ48174.1"/>
    </source>
</evidence>
<dbReference type="PROSITE" id="PS51257">
    <property type="entry name" value="PROKAR_LIPOPROTEIN"/>
    <property type="match status" value="1"/>
</dbReference>
<sequence>MHKIILLFLFVITVSGCVSTSGNQTKSASREIELSLVDQEQVYKKTSNYPALIDFYKSQLQKREESETRLKLTEAYLNYQDAESALFTLTPLMNRDQTTDQAFYLQGVALFRLGKIEAAEHSLAMAREKNPTDAKVINLLGIIRAQQGDFIQSRDLFTQARVLMFDDMTIKNNLALIDMLEEDYTSAAARLLPIYLNGEADDQVKANLAIIMAKVGSLNHLLAFYAGQYSEEDIILLYQSLRSLNLATNFQISAKNDSPILLENKSNVALNEPIDAVHSQQWGDKE</sequence>
<dbReference type="STRING" id="1123491.SAMN02745782_00415"/>
<dbReference type="EMBL" id="FUXB01000002">
    <property type="protein sequence ID" value="SJZ48174.1"/>
    <property type="molecule type" value="Genomic_DNA"/>
</dbReference>
<name>A0A1T4L0B3_VIBCI</name>
<feature type="chain" id="PRO_5013386753" evidence="1">
    <location>
        <begin position="21"/>
        <end position="286"/>
    </location>
</feature>
<reference evidence="3" key="1">
    <citation type="submission" date="2017-02" db="EMBL/GenBank/DDBJ databases">
        <authorList>
            <person name="Varghese N."/>
            <person name="Submissions S."/>
        </authorList>
    </citation>
    <scope>NUCLEOTIDE SEQUENCE [LARGE SCALE GENOMIC DNA]</scope>
    <source>
        <strain evidence="3">DSM 19608</strain>
    </source>
</reference>
<feature type="signal peptide" evidence="1">
    <location>
        <begin position="1"/>
        <end position="20"/>
    </location>
</feature>
<dbReference type="AlphaFoldDB" id="A0A1T4L0B3"/>
<dbReference type="SUPFAM" id="SSF48452">
    <property type="entry name" value="TPR-like"/>
    <property type="match status" value="1"/>
</dbReference>
<dbReference type="GeneID" id="70583368"/>
<evidence type="ECO:0000256" key="1">
    <source>
        <dbReference type="SAM" id="SignalP"/>
    </source>
</evidence>
<evidence type="ECO:0000313" key="3">
    <source>
        <dbReference type="Proteomes" id="UP000190834"/>
    </source>
</evidence>
<dbReference type="Proteomes" id="UP000190834">
    <property type="component" value="Unassembled WGS sequence"/>
</dbReference>
<dbReference type="InterPro" id="IPR011990">
    <property type="entry name" value="TPR-like_helical_dom_sf"/>
</dbReference>
<dbReference type="RefSeq" id="WP_078924828.1">
    <property type="nucleotide sequence ID" value="NZ_FUXB01000002.1"/>
</dbReference>
<keyword evidence="1" id="KW-0732">Signal</keyword>
<keyword evidence="3" id="KW-1185">Reference proteome</keyword>
<accession>A0A1T4L0B3</accession>